<keyword evidence="1" id="KW-0378">Hydrolase</keyword>
<protein>
    <submittedName>
        <fullName evidence="1">DNA-3-methyladenine glycosylase I</fullName>
        <ecNumber evidence="1">3.2.2.20</ecNumber>
    </submittedName>
</protein>
<accession>A0ABX0UIX1</accession>
<dbReference type="SUPFAM" id="SSF48150">
    <property type="entry name" value="DNA-glycosylase"/>
    <property type="match status" value="1"/>
</dbReference>
<dbReference type="Gene3D" id="1.10.340.30">
    <property type="entry name" value="Hypothetical protein, domain 2"/>
    <property type="match status" value="1"/>
</dbReference>
<name>A0ABX0UIX1_9BACT</name>
<sequence length="201" mass="22792">MMETITRCSYFEKPALMRDFHDHEWGEPVAEADIVFEYVVLYAFSAGIGIKLVLQKREQFREALFGFVPERLAQLSPDAVDELLLDPRIIRNRRKMEATVTNAQAWLRLRDELGGDRQIVAFFYDFVNRQPIDNQRADGDSPPLSTPESEAMSKVLKKRGFTLKGPATCYGLMQTAGLVNDHALTCYRHAVCAELAGTLSF</sequence>
<comment type="caution">
    <text evidence="1">The sequence shown here is derived from an EMBL/GenBank/DDBJ whole genome shotgun (WGS) entry which is preliminary data.</text>
</comment>
<keyword evidence="2" id="KW-1185">Reference proteome</keyword>
<dbReference type="EMBL" id="JAASQJ010000002">
    <property type="protein sequence ID" value="NIJ52953.1"/>
    <property type="molecule type" value="Genomic_DNA"/>
</dbReference>
<proteinExistence type="predicted"/>
<dbReference type="RefSeq" id="WP_208408276.1">
    <property type="nucleotide sequence ID" value="NZ_JAASQJ010000002.1"/>
</dbReference>
<dbReference type="Proteomes" id="UP001179181">
    <property type="component" value="Unassembled WGS sequence"/>
</dbReference>
<reference evidence="1 2" key="1">
    <citation type="submission" date="2020-03" db="EMBL/GenBank/DDBJ databases">
        <title>Genomic Encyclopedia of Type Strains, Phase IV (KMG-IV): sequencing the most valuable type-strain genomes for metagenomic binning, comparative biology and taxonomic classification.</title>
        <authorList>
            <person name="Goeker M."/>
        </authorList>
    </citation>
    <scope>NUCLEOTIDE SEQUENCE [LARGE SCALE GENOMIC DNA]</scope>
    <source>
        <strain evidence="1 2">DSM 102865</strain>
    </source>
</reference>
<dbReference type="PANTHER" id="PTHR30037">
    <property type="entry name" value="DNA-3-METHYLADENINE GLYCOSYLASE 1"/>
    <property type="match status" value="1"/>
</dbReference>
<dbReference type="InterPro" id="IPR005019">
    <property type="entry name" value="Adenine_glyco"/>
</dbReference>
<dbReference type="GO" id="GO:0008725">
    <property type="term" value="F:DNA-3-methyladenine glycosylase activity"/>
    <property type="evidence" value="ECO:0007669"/>
    <property type="project" value="UniProtKB-EC"/>
</dbReference>
<evidence type="ECO:0000313" key="1">
    <source>
        <dbReference type="EMBL" id="NIJ52953.1"/>
    </source>
</evidence>
<dbReference type="InterPro" id="IPR052891">
    <property type="entry name" value="DNA-3mA_glycosylase"/>
</dbReference>
<dbReference type="InterPro" id="IPR011257">
    <property type="entry name" value="DNA_glycosylase"/>
</dbReference>
<keyword evidence="1" id="KW-0326">Glycosidase</keyword>
<dbReference type="PANTHER" id="PTHR30037:SF4">
    <property type="entry name" value="DNA-3-METHYLADENINE GLYCOSYLASE I"/>
    <property type="match status" value="1"/>
</dbReference>
<organism evidence="1 2">
    <name type="scientific">Dyadobacter arcticus</name>
    <dbReference type="NCBI Taxonomy" id="1078754"/>
    <lineage>
        <taxon>Bacteria</taxon>
        <taxon>Pseudomonadati</taxon>
        <taxon>Bacteroidota</taxon>
        <taxon>Cytophagia</taxon>
        <taxon>Cytophagales</taxon>
        <taxon>Spirosomataceae</taxon>
        <taxon>Dyadobacter</taxon>
    </lineage>
</organism>
<dbReference type="EC" id="3.2.2.20" evidence="1"/>
<evidence type="ECO:0000313" key="2">
    <source>
        <dbReference type="Proteomes" id="UP001179181"/>
    </source>
</evidence>
<gene>
    <name evidence="1" type="ORF">FHS68_002123</name>
</gene>
<dbReference type="Pfam" id="PF03352">
    <property type="entry name" value="Adenine_glyco"/>
    <property type="match status" value="1"/>
</dbReference>